<comment type="caution">
    <text evidence="6">The sequence shown here is derived from an EMBL/GenBank/DDBJ whole genome shotgun (WGS) entry which is preliminary data.</text>
</comment>
<dbReference type="PANTHER" id="PTHR13847">
    <property type="entry name" value="SARCOSINE DEHYDROGENASE-RELATED"/>
    <property type="match status" value="1"/>
</dbReference>
<dbReference type="SUPFAM" id="SSF54373">
    <property type="entry name" value="FAD-linked reductases, C-terminal domain"/>
    <property type="match status" value="1"/>
</dbReference>
<evidence type="ECO:0000259" key="5">
    <source>
        <dbReference type="Pfam" id="PF01266"/>
    </source>
</evidence>
<reference evidence="7" key="1">
    <citation type="journal article" date="2019" name="Int. J. Syst. Evol. Microbiol.">
        <title>The Global Catalogue of Microorganisms (GCM) 10K type strain sequencing project: providing services to taxonomists for standard genome sequencing and annotation.</title>
        <authorList>
            <consortium name="The Broad Institute Genomics Platform"/>
            <consortium name="The Broad Institute Genome Sequencing Center for Infectious Disease"/>
            <person name="Wu L."/>
            <person name="Ma J."/>
        </authorList>
    </citation>
    <scope>NUCLEOTIDE SEQUENCE [LARGE SCALE GENOMIC DNA]</scope>
    <source>
        <strain evidence="7">R28</strain>
    </source>
</reference>
<dbReference type="PANTHER" id="PTHR13847:SF286">
    <property type="entry name" value="D-AMINO ACID DEHYDROGENASE"/>
    <property type="match status" value="1"/>
</dbReference>
<evidence type="ECO:0000256" key="1">
    <source>
        <dbReference type="ARBA" id="ARBA00001974"/>
    </source>
</evidence>
<dbReference type="Gene3D" id="3.50.50.60">
    <property type="entry name" value="FAD/NAD(P)-binding domain"/>
    <property type="match status" value="1"/>
</dbReference>
<dbReference type="InterPro" id="IPR036188">
    <property type="entry name" value="FAD/NAD-bd_sf"/>
</dbReference>
<evidence type="ECO:0000256" key="3">
    <source>
        <dbReference type="ARBA" id="ARBA00022630"/>
    </source>
</evidence>
<evidence type="ECO:0000313" key="6">
    <source>
        <dbReference type="EMBL" id="MFD2042994.1"/>
    </source>
</evidence>
<keyword evidence="7" id="KW-1185">Reference proteome</keyword>
<feature type="domain" description="FAD dependent oxidoreductase" evidence="5">
    <location>
        <begin position="3"/>
        <end position="350"/>
    </location>
</feature>
<comment type="cofactor">
    <cofactor evidence="1">
        <name>FAD</name>
        <dbReference type="ChEBI" id="CHEBI:57692"/>
    </cofactor>
</comment>
<keyword evidence="4 6" id="KW-0560">Oxidoreductase</keyword>
<protein>
    <submittedName>
        <fullName evidence="6">NAD(P)/FAD-dependent oxidoreductase</fullName>
        <ecNumber evidence="6">1.-.-.-</ecNumber>
    </submittedName>
</protein>
<dbReference type="Pfam" id="PF01266">
    <property type="entry name" value="DAO"/>
    <property type="match status" value="1"/>
</dbReference>
<organism evidence="6 7">
    <name type="scientific">Ornithinibacillus salinisoli</name>
    <dbReference type="NCBI Taxonomy" id="1848459"/>
    <lineage>
        <taxon>Bacteria</taxon>
        <taxon>Bacillati</taxon>
        <taxon>Bacillota</taxon>
        <taxon>Bacilli</taxon>
        <taxon>Bacillales</taxon>
        <taxon>Bacillaceae</taxon>
        <taxon>Ornithinibacillus</taxon>
    </lineage>
</organism>
<dbReference type="GO" id="GO:0016491">
    <property type="term" value="F:oxidoreductase activity"/>
    <property type="evidence" value="ECO:0007669"/>
    <property type="project" value="UniProtKB-KW"/>
</dbReference>
<evidence type="ECO:0000256" key="2">
    <source>
        <dbReference type="ARBA" id="ARBA00009410"/>
    </source>
</evidence>
<gene>
    <name evidence="6" type="ORF">ACFSJF_01550</name>
</gene>
<evidence type="ECO:0000256" key="4">
    <source>
        <dbReference type="ARBA" id="ARBA00023002"/>
    </source>
</evidence>
<evidence type="ECO:0000313" key="7">
    <source>
        <dbReference type="Proteomes" id="UP001597383"/>
    </source>
</evidence>
<dbReference type="EMBL" id="JBHUHQ010000002">
    <property type="protein sequence ID" value="MFD2042994.1"/>
    <property type="molecule type" value="Genomic_DNA"/>
</dbReference>
<name>A0ABW4VTQ0_9BACI</name>
<dbReference type="EC" id="1.-.-.-" evidence="6"/>
<comment type="similarity">
    <text evidence="2">Belongs to the DadA oxidoreductase family.</text>
</comment>
<accession>A0ABW4VTQ0</accession>
<dbReference type="Gene3D" id="3.30.9.10">
    <property type="entry name" value="D-Amino Acid Oxidase, subunit A, domain 2"/>
    <property type="match status" value="1"/>
</dbReference>
<dbReference type="InterPro" id="IPR006076">
    <property type="entry name" value="FAD-dep_OxRdtase"/>
</dbReference>
<dbReference type="SUPFAM" id="SSF51905">
    <property type="entry name" value="FAD/NAD(P)-binding domain"/>
    <property type="match status" value="1"/>
</dbReference>
<dbReference type="RefSeq" id="WP_377554761.1">
    <property type="nucleotide sequence ID" value="NZ_JBHUHQ010000002.1"/>
</dbReference>
<proteinExistence type="inferred from homology"/>
<keyword evidence="3" id="KW-0285">Flavoprotein</keyword>
<sequence length="371" mass="39758">MKKIIIIGAGILGATTAYRLAKSGAQVTVIDRQEPGQATHSATGIICPWLSQRRNKAWYHLAKNGAKLYPRLMEELTDDGETETGYARVGAISIRDTEKTLLKMKNRAMERRKDAPEIGEISLLDPNETRALFPLLAENFGAVHISGAARVDGTLLKDALLSGAQKYGAKIVYGDAHLVYDDSRVTGITVASETILADTVIATAGAWINTLLQPLGINFQGTAQRGQVIHVQVPHMDTSTWPLVMPPSDQAIVPFENHIVIGATHEDNVGFDHRITAGGVHEIIEKAFTFAPGLTDSTFVQTKVGFRPFTPGFLPVIGSIPGIDGLLLANGLGASGLTTGPYMATQLAKLALEQDIDIDLNDYSVAGAIRG</sequence>
<dbReference type="Proteomes" id="UP001597383">
    <property type="component" value="Unassembled WGS sequence"/>
</dbReference>